<dbReference type="EnsemblPlants" id="AES64222">
    <property type="protein sequence ID" value="AES64222"/>
    <property type="gene ID" value="MTR_2g019930"/>
</dbReference>
<dbReference type="EMBL" id="PSQE01000002">
    <property type="protein sequence ID" value="RHN72308.1"/>
    <property type="molecule type" value="Genomic_DNA"/>
</dbReference>
<evidence type="ECO:0000313" key="2">
    <source>
        <dbReference type="EMBL" id="RHN72308.1"/>
    </source>
</evidence>
<dbReference type="Proteomes" id="UP000002051">
    <property type="component" value="Chromosome 2"/>
</dbReference>
<protein>
    <submittedName>
        <fullName evidence="1 3">Uncharacterized protein</fullName>
    </submittedName>
</protein>
<sequence>MRNHDRKRIGADTAVAWTARDRKFGLVMMNNMKKNTRKNREKEDEIKGIFVISRLYVKSDVPHQLISDVAVIKWEEGRIFK</sequence>
<evidence type="ECO:0000313" key="3">
    <source>
        <dbReference type="EnsemblPlants" id="AES64222"/>
    </source>
</evidence>
<accession>G7IQ04</accession>
<dbReference type="PaxDb" id="3880-AES64222"/>
<evidence type="ECO:0000313" key="1">
    <source>
        <dbReference type="EMBL" id="AES64222.1"/>
    </source>
</evidence>
<dbReference type="Gramene" id="rna8006">
    <property type="protein sequence ID" value="RHN72308.1"/>
    <property type="gene ID" value="gene8006"/>
</dbReference>
<proteinExistence type="predicted"/>
<reference evidence="3" key="3">
    <citation type="submission" date="2015-04" db="UniProtKB">
        <authorList>
            <consortium name="EnsemblPlants"/>
        </authorList>
    </citation>
    <scope>IDENTIFICATION</scope>
    <source>
        <strain evidence="3">cv. Jemalong A17</strain>
    </source>
</reference>
<evidence type="ECO:0000313" key="4">
    <source>
        <dbReference type="Proteomes" id="UP000002051"/>
    </source>
</evidence>
<dbReference type="Proteomes" id="UP000265566">
    <property type="component" value="Chromosome 2"/>
</dbReference>
<name>G7IQ04_MEDTR</name>
<keyword evidence="4" id="KW-1185">Reference proteome</keyword>
<dbReference type="HOGENOM" id="CLU_2577418_0_0_1"/>
<reference evidence="2" key="4">
    <citation type="journal article" date="2018" name="Nat. Plants">
        <title>Whole-genome landscape of Medicago truncatula symbiotic genes.</title>
        <authorList>
            <person name="Pecrix Y."/>
            <person name="Gamas P."/>
            <person name="Carrere S."/>
        </authorList>
    </citation>
    <scope>NUCLEOTIDE SEQUENCE</scope>
    <source>
        <tissue evidence="2">Leaves</tissue>
    </source>
</reference>
<organism evidence="1 4">
    <name type="scientific">Medicago truncatula</name>
    <name type="common">Barrel medic</name>
    <name type="synonym">Medicago tribuloides</name>
    <dbReference type="NCBI Taxonomy" id="3880"/>
    <lineage>
        <taxon>Eukaryota</taxon>
        <taxon>Viridiplantae</taxon>
        <taxon>Streptophyta</taxon>
        <taxon>Embryophyta</taxon>
        <taxon>Tracheophyta</taxon>
        <taxon>Spermatophyta</taxon>
        <taxon>Magnoliopsida</taxon>
        <taxon>eudicotyledons</taxon>
        <taxon>Gunneridae</taxon>
        <taxon>Pentapetalae</taxon>
        <taxon>rosids</taxon>
        <taxon>fabids</taxon>
        <taxon>Fabales</taxon>
        <taxon>Fabaceae</taxon>
        <taxon>Papilionoideae</taxon>
        <taxon>50 kb inversion clade</taxon>
        <taxon>NPAAA clade</taxon>
        <taxon>Hologalegina</taxon>
        <taxon>IRL clade</taxon>
        <taxon>Trifolieae</taxon>
        <taxon>Medicago</taxon>
    </lineage>
</organism>
<reference evidence="1 4" key="1">
    <citation type="journal article" date="2011" name="Nature">
        <title>The Medicago genome provides insight into the evolution of rhizobial symbioses.</title>
        <authorList>
            <person name="Young N.D."/>
            <person name="Debelle F."/>
            <person name="Oldroyd G.E."/>
            <person name="Geurts R."/>
            <person name="Cannon S.B."/>
            <person name="Udvardi M.K."/>
            <person name="Benedito V.A."/>
            <person name="Mayer K.F."/>
            <person name="Gouzy J."/>
            <person name="Schoof H."/>
            <person name="Van de Peer Y."/>
            <person name="Proost S."/>
            <person name="Cook D.R."/>
            <person name="Meyers B.C."/>
            <person name="Spannagl M."/>
            <person name="Cheung F."/>
            <person name="De Mita S."/>
            <person name="Krishnakumar V."/>
            <person name="Gundlach H."/>
            <person name="Zhou S."/>
            <person name="Mudge J."/>
            <person name="Bharti A.K."/>
            <person name="Murray J.D."/>
            <person name="Naoumkina M.A."/>
            <person name="Rosen B."/>
            <person name="Silverstein K.A."/>
            <person name="Tang H."/>
            <person name="Rombauts S."/>
            <person name="Zhao P.X."/>
            <person name="Zhou P."/>
            <person name="Barbe V."/>
            <person name="Bardou P."/>
            <person name="Bechner M."/>
            <person name="Bellec A."/>
            <person name="Berger A."/>
            <person name="Berges H."/>
            <person name="Bidwell S."/>
            <person name="Bisseling T."/>
            <person name="Choisne N."/>
            <person name="Couloux A."/>
            <person name="Denny R."/>
            <person name="Deshpande S."/>
            <person name="Dai X."/>
            <person name="Doyle J.J."/>
            <person name="Dudez A.M."/>
            <person name="Farmer A.D."/>
            <person name="Fouteau S."/>
            <person name="Franken C."/>
            <person name="Gibelin C."/>
            <person name="Gish J."/>
            <person name="Goldstein S."/>
            <person name="Gonzalez A.J."/>
            <person name="Green P.J."/>
            <person name="Hallab A."/>
            <person name="Hartog M."/>
            <person name="Hua A."/>
            <person name="Humphray S.J."/>
            <person name="Jeong D.H."/>
            <person name="Jing Y."/>
            <person name="Jocker A."/>
            <person name="Kenton S.M."/>
            <person name="Kim D.J."/>
            <person name="Klee K."/>
            <person name="Lai H."/>
            <person name="Lang C."/>
            <person name="Lin S."/>
            <person name="Macmil S.L."/>
            <person name="Magdelenat G."/>
            <person name="Matthews L."/>
            <person name="McCorrison J."/>
            <person name="Monaghan E.L."/>
            <person name="Mun J.H."/>
            <person name="Najar F.Z."/>
            <person name="Nicholson C."/>
            <person name="Noirot C."/>
            <person name="O'Bleness M."/>
            <person name="Paule C.R."/>
            <person name="Poulain J."/>
            <person name="Prion F."/>
            <person name="Qin B."/>
            <person name="Qu C."/>
            <person name="Retzel E.F."/>
            <person name="Riddle C."/>
            <person name="Sallet E."/>
            <person name="Samain S."/>
            <person name="Samson N."/>
            <person name="Sanders I."/>
            <person name="Saurat O."/>
            <person name="Scarpelli C."/>
            <person name="Schiex T."/>
            <person name="Segurens B."/>
            <person name="Severin A.J."/>
            <person name="Sherrier D.J."/>
            <person name="Shi R."/>
            <person name="Sims S."/>
            <person name="Singer S.R."/>
            <person name="Sinharoy S."/>
            <person name="Sterck L."/>
            <person name="Viollet A."/>
            <person name="Wang B.B."/>
            <person name="Wang K."/>
            <person name="Wang M."/>
            <person name="Wang X."/>
            <person name="Warfsmann J."/>
            <person name="Weissenbach J."/>
            <person name="White D.D."/>
            <person name="White J.D."/>
            <person name="Wiley G.B."/>
            <person name="Wincker P."/>
            <person name="Xing Y."/>
            <person name="Yang L."/>
            <person name="Yao Z."/>
            <person name="Ying F."/>
            <person name="Zhai J."/>
            <person name="Zhou L."/>
            <person name="Zuber A."/>
            <person name="Denarie J."/>
            <person name="Dixon R.A."/>
            <person name="May G.D."/>
            <person name="Schwartz D.C."/>
            <person name="Rogers J."/>
            <person name="Quetier F."/>
            <person name="Town C.D."/>
            <person name="Roe B.A."/>
        </authorList>
    </citation>
    <scope>NUCLEOTIDE SEQUENCE [LARGE SCALE GENOMIC DNA]</scope>
    <source>
        <strain evidence="1">A17</strain>
        <strain evidence="3 4">cv. Jemalong A17</strain>
    </source>
</reference>
<gene>
    <name evidence="1" type="ordered locus">MTR_2g019930</name>
    <name evidence="2" type="ORF">MtrunA17_Chr2g0286261</name>
</gene>
<dbReference type="EMBL" id="CM001218">
    <property type="protein sequence ID" value="AES64222.1"/>
    <property type="molecule type" value="Genomic_DNA"/>
</dbReference>
<dbReference type="AlphaFoldDB" id="G7IQ04"/>
<reference evidence="1 4" key="2">
    <citation type="journal article" date="2014" name="BMC Genomics">
        <title>An improved genome release (version Mt4.0) for the model legume Medicago truncatula.</title>
        <authorList>
            <person name="Tang H."/>
            <person name="Krishnakumar V."/>
            <person name="Bidwell S."/>
            <person name="Rosen B."/>
            <person name="Chan A."/>
            <person name="Zhou S."/>
            <person name="Gentzbittel L."/>
            <person name="Childs K.L."/>
            <person name="Yandell M."/>
            <person name="Gundlach H."/>
            <person name="Mayer K.F."/>
            <person name="Schwartz D.C."/>
            <person name="Town C.D."/>
        </authorList>
    </citation>
    <scope>GENOME REANNOTATION</scope>
    <source>
        <strain evidence="3 4">cv. Jemalong A17</strain>
    </source>
</reference>